<organism evidence="1 2">
    <name type="scientific">Karstenula rhodostoma CBS 690.94</name>
    <dbReference type="NCBI Taxonomy" id="1392251"/>
    <lineage>
        <taxon>Eukaryota</taxon>
        <taxon>Fungi</taxon>
        <taxon>Dikarya</taxon>
        <taxon>Ascomycota</taxon>
        <taxon>Pezizomycotina</taxon>
        <taxon>Dothideomycetes</taxon>
        <taxon>Pleosporomycetidae</taxon>
        <taxon>Pleosporales</taxon>
        <taxon>Massarineae</taxon>
        <taxon>Didymosphaeriaceae</taxon>
        <taxon>Karstenula</taxon>
    </lineage>
</organism>
<evidence type="ECO:0008006" key="3">
    <source>
        <dbReference type="Google" id="ProtNLM"/>
    </source>
</evidence>
<name>A0A9P4PCN2_9PLEO</name>
<evidence type="ECO:0000313" key="1">
    <source>
        <dbReference type="EMBL" id="KAF2441417.1"/>
    </source>
</evidence>
<proteinExistence type="predicted"/>
<dbReference type="AlphaFoldDB" id="A0A9P4PCN2"/>
<protein>
    <recommendedName>
        <fullName evidence="3">Heterokaryon incompatibility domain-containing protein</fullName>
    </recommendedName>
</protein>
<accession>A0A9P4PCN2</accession>
<dbReference type="EMBL" id="MU001505">
    <property type="protein sequence ID" value="KAF2441417.1"/>
    <property type="molecule type" value="Genomic_DNA"/>
</dbReference>
<comment type="caution">
    <text evidence="1">The sequence shown here is derived from an EMBL/GenBank/DDBJ whole genome shotgun (WGS) entry which is preliminary data.</text>
</comment>
<evidence type="ECO:0000313" key="2">
    <source>
        <dbReference type="Proteomes" id="UP000799764"/>
    </source>
</evidence>
<keyword evidence="2" id="KW-1185">Reference proteome</keyword>
<dbReference type="Proteomes" id="UP000799764">
    <property type="component" value="Unassembled WGS sequence"/>
</dbReference>
<reference evidence="1" key="1">
    <citation type="journal article" date="2020" name="Stud. Mycol.">
        <title>101 Dothideomycetes genomes: a test case for predicting lifestyles and emergence of pathogens.</title>
        <authorList>
            <person name="Haridas S."/>
            <person name="Albert R."/>
            <person name="Binder M."/>
            <person name="Bloem J."/>
            <person name="Labutti K."/>
            <person name="Salamov A."/>
            <person name="Andreopoulos B."/>
            <person name="Baker S."/>
            <person name="Barry K."/>
            <person name="Bills G."/>
            <person name="Bluhm B."/>
            <person name="Cannon C."/>
            <person name="Castanera R."/>
            <person name="Culley D."/>
            <person name="Daum C."/>
            <person name="Ezra D."/>
            <person name="Gonzalez J."/>
            <person name="Henrissat B."/>
            <person name="Kuo A."/>
            <person name="Liang C."/>
            <person name="Lipzen A."/>
            <person name="Lutzoni F."/>
            <person name="Magnuson J."/>
            <person name="Mondo S."/>
            <person name="Nolan M."/>
            <person name="Ohm R."/>
            <person name="Pangilinan J."/>
            <person name="Park H.-J."/>
            <person name="Ramirez L."/>
            <person name="Alfaro M."/>
            <person name="Sun H."/>
            <person name="Tritt A."/>
            <person name="Yoshinaga Y."/>
            <person name="Zwiers L.-H."/>
            <person name="Turgeon B."/>
            <person name="Goodwin S."/>
            <person name="Spatafora J."/>
            <person name="Crous P."/>
            <person name="Grigoriev I."/>
        </authorList>
    </citation>
    <scope>NUCLEOTIDE SEQUENCE</scope>
    <source>
        <strain evidence="1">CBS 690.94</strain>
    </source>
</reference>
<dbReference type="OrthoDB" id="5428863at2759"/>
<sequence length="184" mass="21648">MRVAKKIGIRHLWVDRFCIIQDEKHMRYHVFAGALLWRMDTTCKRRKGKDGRTLHMFPSWSWVGWEGEPDLVWWYYNYPYMRKSHPSPVTLVPHVRMVKTNIETVKGEPVDNSYHKFTEKDCDIECAQPGEHPKIFLPVHKIATPTPPAYSQALYSPILTFQTTRTTLTISEYIAYERGHSPID</sequence>
<gene>
    <name evidence="1" type="ORF">P171DRAFT_71881</name>
</gene>